<feature type="region of interest" description="Disordered" evidence="1">
    <location>
        <begin position="1"/>
        <end position="33"/>
    </location>
</feature>
<dbReference type="AlphaFoldDB" id="A0A0C9MVP8"/>
<proteinExistence type="predicted"/>
<comment type="caution">
    <text evidence="2">The sequence shown here is derived from an EMBL/GenBank/DDBJ whole genome shotgun (WGS) entry which is preliminary data.</text>
</comment>
<dbReference type="Proteomes" id="UP000032025">
    <property type="component" value="Unassembled WGS sequence"/>
</dbReference>
<organism evidence="2 3">
    <name type="scientific">Sphingomonas paucimobilis NBRC 13935</name>
    <dbReference type="NCBI Taxonomy" id="1219050"/>
    <lineage>
        <taxon>Bacteria</taxon>
        <taxon>Pseudomonadati</taxon>
        <taxon>Pseudomonadota</taxon>
        <taxon>Alphaproteobacteria</taxon>
        <taxon>Sphingomonadales</taxon>
        <taxon>Sphingomonadaceae</taxon>
        <taxon>Sphingomonas</taxon>
    </lineage>
</organism>
<dbReference type="EMBL" id="BBJS01000043">
    <property type="protein sequence ID" value="GAN14701.1"/>
    <property type="molecule type" value="Genomic_DNA"/>
</dbReference>
<evidence type="ECO:0000313" key="3">
    <source>
        <dbReference type="Proteomes" id="UP000032025"/>
    </source>
</evidence>
<protein>
    <submittedName>
        <fullName evidence="2">DNA, contig: SP643</fullName>
    </submittedName>
</protein>
<keyword evidence="3" id="KW-1185">Reference proteome</keyword>
<sequence length="114" mass="12964">MARAHLPHELSFGATQGAEPERPPGPFSRHARRHELRHSTLRLGITWFRKVRHAAHTLTFVELVLSYVRATPPCRWEARSFQEVIMCGLISTGAAGVIRKRQQRFVYEDAGPPP</sequence>
<accession>A0A0C9MVP8</accession>
<evidence type="ECO:0000313" key="2">
    <source>
        <dbReference type="EMBL" id="GAN14701.1"/>
    </source>
</evidence>
<name>A0A0C9MVP8_SPHPI</name>
<reference evidence="2 3" key="1">
    <citation type="submission" date="2014-08" db="EMBL/GenBank/DDBJ databases">
        <title>Whole genome shotgun sequence of Sphingomonas paucimobilis NBRC 13935.</title>
        <authorList>
            <person name="Hosoyama A."/>
            <person name="Hashimoto M."/>
            <person name="Hosoyama Y."/>
            <person name="Noguchi M."/>
            <person name="Uohara A."/>
            <person name="Ohji S."/>
            <person name="Katano-Makiyama Y."/>
            <person name="Ichikawa N."/>
            <person name="Kimura A."/>
            <person name="Yamazoe A."/>
            <person name="Fujita N."/>
        </authorList>
    </citation>
    <scope>NUCLEOTIDE SEQUENCE [LARGE SCALE GENOMIC DNA]</scope>
    <source>
        <strain evidence="2 3">NBRC 13935</strain>
    </source>
</reference>
<gene>
    <name evidence="2" type="ORF">SP6_43_02000</name>
</gene>
<evidence type="ECO:0000256" key="1">
    <source>
        <dbReference type="SAM" id="MobiDB-lite"/>
    </source>
</evidence>